<dbReference type="EMBL" id="HBIN01006916">
    <property type="protein sequence ID" value="CAE0434773.1"/>
    <property type="molecule type" value="Transcribed_RNA"/>
</dbReference>
<organism evidence="3">
    <name type="scientific">Aplanochytrium stocchinoi</name>
    <dbReference type="NCBI Taxonomy" id="215587"/>
    <lineage>
        <taxon>Eukaryota</taxon>
        <taxon>Sar</taxon>
        <taxon>Stramenopiles</taxon>
        <taxon>Bigyra</taxon>
        <taxon>Labyrinthulomycetes</taxon>
        <taxon>Thraustochytrida</taxon>
        <taxon>Thraustochytriidae</taxon>
        <taxon>Aplanochytrium</taxon>
    </lineage>
</organism>
<dbReference type="AlphaFoldDB" id="A0A6S8AZ17"/>
<gene>
    <name evidence="3" type="ORF">ASTO00021_LOCUS5069</name>
    <name evidence="4" type="ORF">ASTO00021_LOCUS5070</name>
    <name evidence="5" type="ORF">ASTO00021_LOCUS5071</name>
</gene>
<evidence type="ECO:0000313" key="3">
    <source>
        <dbReference type="EMBL" id="CAE0434773.1"/>
    </source>
</evidence>
<reference evidence="3" key="1">
    <citation type="submission" date="2021-01" db="EMBL/GenBank/DDBJ databases">
        <authorList>
            <person name="Corre E."/>
            <person name="Pelletier E."/>
            <person name="Niang G."/>
            <person name="Scheremetjew M."/>
            <person name="Finn R."/>
            <person name="Kale V."/>
            <person name="Holt S."/>
            <person name="Cochrane G."/>
            <person name="Meng A."/>
            <person name="Brown T."/>
            <person name="Cohen L."/>
        </authorList>
    </citation>
    <scope>NUCLEOTIDE SEQUENCE</scope>
    <source>
        <strain evidence="3">GSBS06</strain>
    </source>
</reference>
<evidence type="ECO:0000256" key="1">
    <source>
        <dbReference type="SAM" id="Coils"/>
    </source>
</evidence>
<evidence type="ECO:0000313" key="5">
    <source>
        <dbReference type="EMBL" id="CAE0434775.1"/>
    </source>
</evidence>
<feature type="region of interest" description="Disordered" evidence="2">
    <location>
        <begin position="339"/>
        <end position="374"/>
    </location>
</feature>
<feature type="coiled-coil region" evidence="1">
    <location>
        <begin position="190"/>
        <end position="273"/>
    </location>
</feature>
<feature type="coiled-coil region" evidence="1">
    <location>
        <begin position="4"/>
        <end position="35"/>
    </location>
</feature>
<evidence type="ECO:0000313" key="4">
    <source>
        <dbReference type="EMBL" id="CAE0434774.1"/>
    </source>
</evidence>
<proteinExistence type="predicted"/>
<name>A0A6S8AZ17_9STRA</name>
<protein>
    <submittedName>
        <fullName evidence="3">Uncharacterized protein</fullName>
    </submittedName>
</protein>
<keyword evidence="1" id="KW-0175">Coiled coil</keyword>
<dbReference type="EMBL" id="HBIN01006918">
    <property type="protein sequence ID" value="CAE0434775.1"/>
    <property type="molecule type" value="Transcribed_RNA"/>
</dbReference>
<dbReference type="EMBL" id="HBIN01006917">
    <property type="protein sequence ID" value="CAE0434774.1"/>
    <property type="molecule type" value="Transcribed_RNA"/>
</dbReference>
<evidence type="ECO:0000256" key="2">
    <source>
        <dbReference type="SAM" id="MobiDB-lite"/>
    </source>
</evidence>
<feature type="coiled-coil region" evidence="1">
    <location>
        <begin position="72"/>
        <end position="161"/>
    </location>
</feature>
<accession>A0A6S8AZ17</accession>
<sequence length="518" mass="60299">MNILSGLRLDLAQALEHTEQLEDQMKKSISAHEREITKMKKGMEKNVNEYKDAKAKWKLLEQSYSGKIEKIKKFAKNNEAMLTERLEVLKQKHEEQQKRERNCTGCKELENRACILETELQCASDINERLVNSLADLEKNMDEAEAKRMRTEGINERLKARLEKSTRNYLTVVEKCEVFQKNDRIALSAREDLQKEVKTSLKKVKTLEKTLFELQNEYRTTDRKYLEQQFSIKSMKIEREKLNKRCDLLVNNCERLTKQLLQAKKEHNEMSVKYIATVNDFDHLKIRHKRLELSFRKKCTEILTMHPRNSARKPLRNNTKTSTSSCRVLKKSGNVGTKTSLKDRFNSCTGNMKENSRKSDRNNVPQQRTGLPDDPLMLLKRKKLIRKRSKIGEEKNAYQHQHHHSMLLPDTEALSYDLPNTSPLSVTMSLSPAELDALSLNLLSDADDSDLDRIIKKYENNSSSNSSILFSIGSANAAHGQKRTMGQRMMNLIITVEKHQRRYCYKIKQKAFSKWRSS</sequence>